<keyword evidence="12" id="KW-1185">Reference proteome</keyword>
<dbReference type="GO" id="GO:0005524">
    <property type="term" value="F:ATP binding"/>
    <property type="evidence" value="ECO:0007669"/>
    <property type="project" value="UniProtKB-KW"/>
</dbReference>
<keyword evidence="2" id="KW-1277">Toxin-antitoxin system</keyword>
<evidence type="ECO:0000256" key="3">
    <source>
        <dbReference type="ARBA" id="ARBA00022679"/>
    </source>
</evidence>
<gene>
    <name evidence="11" type="ORF">SAMN04487931_103150</name>
</gene>
<keyword evidence="4" id="KW-0548">Nucleotidyltransferase</keyword>
<evidence type="ECO:0000313" key="11">
    <source>
        <dbReference type="EMBL" id="SDT94986.1"/>
    </source>
</evidence>
<evidence type="ECO:0000259" key="10">
    <source>
        <dbReference type="Pfam" id="PF01909"/>
    </source>
</evidence>
<dbReference type="Gene3D" id="3.30.460.10">
    <property type="entry name" value="Beta Polymerase, domain 2"/>
    <property type="match status" value="1"/>
</dbReference>
<protein>
    <recommendedName>
        <fullName evidence="10">Polymerase nucleotidyl transferase domain-containing protein</fullName>
    </recommendedName>
</protein>
<reference evidence="12" key="1">
    <citation type="submission" date="2016-10" db="EMBL/GenBank/DDBJ databases">
        <authorList>
            <person name="Varghese N."/>
            <person name="Submissions S."/>
        </authorList>
    </citation>
    <scope>NUCLEOTIDE SEQUENCE [LARGE SCALE GENOMIC DNA]</scope>
    <source>
        <strain evidence="12">DSM 3384</strain>
    </source>
</reference>
<dbReference type="GO" id="GO:0016779">
    <property type="term" value="F:nucleotidyltransferase activity"/>
    <property type="evidence" value="ECO:0007669"/>
    <property type="project" value="UniProtKB-KW"/>
</dbReference>
<evidence type="ECO:0000256" key="6">
    <source>
        <dbReference type="ARBA" id="ARBA00022741"/>
    </source>
</evidence>
<keyword evidence="5" id="KW-0479">Metal-binding</keyword>
<keyword evidence="8" id="KW-0460">Magnesium</keyword>
<dbReference type="EMBL" id="FNLL01000003">
    <property type="protein sequence ID" value="SDT94986.1"/>
    <property type="molecule type" value="Genomic_DNA"/>
</dbReference>
<dbReference type="PANTHER" id="PTHR33571">
    <property type="entry name" value="SSL8005 PROTEIN"/>
    <property type="match status" value="1"/>
</dbReference>
<keyword evidence="7" id="KW-0067">ATP-binding</keyword>
<comment type="similarity">
    <text evidence="9">Belongs to the MntA antitoxin family.</text>
</comment>
<evidence type="ECO:0000256" key="4">
    <source>
        <dbReference type="ARBA" id="ARBA00022695"/>
    </source>
</evidence>
<dbReference type="CDD" id="cd05403">
    <property type="entry name" value="NT_KNTase_like"/>
    <property type="match status" value="1"/>
</dbReference>
<evidence type="ECO:0000256" key="7">
    <source>
        <dbReference type="ARBA" id="ARBA00022840"/>
    </source>
</evidence>
<dbReference type="RefSeq" id="WP_014957900.1">
    <property type="nucleotide sequence ID" value="NZ_FNLL01000003.1"/>
</dbReference>
<dbReference type="PANTHER" id="PTHR33571:SF14">
    <property type="entry name" value="PROTEIN ADENYLYLTRANSFERASE MJ0435-RELATED"/>
    <property type="match status" value="1"/>
</dbReference>
<evidence type="ECO:0000256" key="8">
    <source>
        <dbReference type="ARBA" id="ARBA00022842"/>
    </source>
</evidence>
<organism evidence="11 12">
    <name type="scientific">Desulfobacula phenolica</name>
    <dbReference type="NCBI Taxonomy" id="90732"/>
    <lineage>
        <taxon>Bacteria</taxon>
        <taxon>Pseudomonadati</taxon>
        <taxon>Thermodesulfobacteriota</taxon>
        <taxon>Desulfobacteria</taxon>
        <taxon>Desulfobacterales</taxon>
        <taxon>Desulfobacteraceae</taxon>
        <taxon>Desulfobacula</taxon>
    </lineage>
</organism>
<evidence type="ECO:0000256" key="5">
    <source>
        <dbReference type="ARBA" id="ARBA00022723"/>
    </source>
</evidence>
<comment type="cofactor">
    <cofactor evidence="1">
        <name>Mg(2+)</name>
        <dbReference type="ChEBI" id="CHEBI:18420"/>
    </cofactor>
</comment>
<proteinExistence type="inferred from homology"/>
<dbReference type="AlphaFoldDB" id="A0A1H2EIM3"/>
<feature type="domain" description="Polymerase nucleotidyl transferase" evidence="10">
    <location>
        <begin position="18"/>
        <end position="98"/>
    </location>
</feature>
<dbReference type="InterPro" id="IPR002934">
    <property type="entry name" value="Polymerase_NTP_transf_dom"/>
</dbReference>
<dbReference type="InterPro" id="IPR052038">
    <property type="entry name" value="Type-VII_TA_antitoxin"/>
</dbReference>
<evidence type="ECO:0000256" key="9">
    <source>
        <dbReference type="ARBA" id="ARBA00038276"/>
    </source>
</evidence>
<keyword evidence="6" id="KW-0547">Nucleotide-binding</keyword>
<dbReference type="Pfam" id="PF01909">
    <property type="entry name" value="NTP_transf_2"/>
    <property type="match status" value="1"/>
</dbReference>
<evidence type="ECO:0000256" key="1">
    <source>
        <dbReference type="ARBA" id="ARBA00001946"/>
    </source>
</evidence>
<sequence length="100" mass="11699">MSKSISKNEIINIIRAEKSFLQENFGVLTIGLFGSYAKNKQTPDSDIDFLVEFAEPRFEWVAGLNSYMEKKFGRKIEIVRKRNMGESRFLKRIEQEIIYA</sequence>
<dbReference type="GO" id="GO:0046872">
    <property type="term" value="F:metal ion binding"/>
    <property type="evidence" value="ECO:0007669"/>
    <property type="project" value="UniProtKB-KW"/>
</dbReference>
<dbReference type="InterPro" id="IPR043519">
    <property type="entry name" value="NT_sf"/>
</dbReference>
<dbReference type="SUPFAM" id="SSF81301">
    <property type="entry name" value="Nucleotidyltransferase"/>
    <property type="match status" value="1"/>
</dbReference>
<dbReference type="Proteomes" id="UP000199608">
    <property type="component" value="Unassembled WGS sequence"/>
</dbReference>
<name>A0A1H2EIM3_9BACT</name>
<evidence type="ECO:0000313" key="12">
    <source>
        <dbReference type="Proteomes" id="UP000199608"/>
    </source>
</evidence>
<evidence type="ECO:0000256" key="2">
    <source>
        <dbReference type="ARBA" id="ARBA00022649"/>
    </source>
</evidence>
<accession>A0A1H2EIM3</accession>
<keyword evidence="3" id="KW-0808">Transferase</keyword>